<dbReference type="EMBL" id="GL379794">
    <property type="protein sequence ID" value="EGT58037.1"/>
    <property type="molecule type" value="Genomic_DNA"/>
</dbReference>
<dbReference type="AlphaFoldDB" id="G0MGT7"/>
<sequence length="36" mass="4004">MKATSFLLVAPKKLRLKSAKSTELHMPPRMFSLGST</sequence>
<dbReference type="Proteomes" id="UP000008068">
    <property type="component" value="Unassembled WGS sequence"/>
</dbReference>
<name>G0MGT7_CAEBE</name>
<gene>
    <name evidence="1" type="ORF">CAEBREN_17458</name>
</gene>
<keyword evidence="2" id="KW-1185">Reference proteome</keyword>
<protein>
    <submittedName>
        <fullName evidence="1">Uncharacterized protein</fullName>
    </submittedName>
</protein>
<evidence type="ECO:0000313" key="2">
    <source>
        <dbReference type="Proteomes" id="UP000008068"/>
    </source>
</evidence>
<accession>G0MGT7</accession>
<evidence type="ECO:0000313" key="1">
    <source>
        <dbReference type="EMBL" id="EGT58037.1"/>
    </source>
</evidence>
<reference evidence="2" key="1">
    <citation type="submission" date="2011-07" db="EMBL/GenBank/DDBJ databases">
        <authorList>
            <consortium name="Caenorhabditis brenneri Sequencing and Analysis Consortium"/>
            <person name="Wilson R.K."/>
        </authorList>
    </citation>
    <scope>NUCLEOTIDE SEQUENCE [LARGE SCALE GENOMIC DNA]</scope>
    <source>
        <strain evidence="2">PB2801</strain>
    </source>
</reference>
<dbReference type="InParanoid" id="G0MGT7"/>
<organism evidence="2">
    <name type="scientific">Caenorhabditis brenneri</name>
    <name type="common">Nematode worm</name>
    <dbReference type="NCBI Taxonomy" id="135651"/>
    <lineage>
        <taxon>Eukaryota</taxon>
        <taxon>Metazoa</taxon>
        <taxon>Ecdysozoa</taxon>
        <taxon>Nematoda</taxon>
        <taxon>Chromadorea</taxon>
        <taxon>Rhabditida</taxon>
        <taxon>Rhabditina</taxon>
        <taxon>Rhabditomorpha</taxon>
        <taxon>Rhabditoidea</taxon>
        <taxon>Rhabditidae</taxon>
        <taxon>Peloderinae</taxon>
        <taxon>Caenorhabditis</taxon>
    </lineage>
</organism>
<dbReference type="HOGENOM" id="CLU_3360186_0_0_1"/>
<proteinExistence type="predicted"/>